<evidence type="ECO:0000256" key="1">
    <source>
        <dbReference type="SAM" id="MobiDB-lite"/>
    </source>
</evidence>
<feature type="region of interest" description="Disordered" evidence="1">
    <location>
        <begin position="61"/>
        <end position="81"/>
    </location>
</feature>
<keyword evidence="3" id="KW-1185">Reference proteome</keyword>
<dbReference type="EMBL" id="JBHRYQ010000001">
    <property type="protein sequence ID" value="MFC3809715.1"/>
    <property type="molecule type" value="Genomic_DNA"/>
</dbReference>
<evidence type="ECO:0008006" key="4">
    <source>
        <dbReference type="Google" id="ProtNLM"/>
    </source>
</evidence>
<sequence length="118" mass="12845">MKEDARQSKINSLKEKIEQTSESINNQLGDYKEKGQNALIIGGILVAAYALARVFSEDDEEEGTEEVVKKATPAKPVKDESPSVLGATLKGLATTVLLGVIKSKVEDYIADYTTKDEK</sequence>
<dbReference type="Proteomes" id="UP001595616">
    <property type="component" value="Unassembled WGS sequence"/>
</dbReference>
<evidence type="ECO:0000313" key="2">
    <source>
        <dbReference type="EMBL" id="MFC3809715.1"/>
    </source>
</evidence>
<name>A0ABV7YRN9_9BACT</name>
<accession>A0ABV7YRN9</accession>
<dbReference type="RefSeq" id="WP_379835130.1">
    <property type="nucleotide sequence ID" value="NZ_JBHRYQ010000001.1"/>
</dbReference>
<reference evidence="3" key="1">
    <citation type="journal article" date="2019" name="Int. J. Syst. Evol. Microbiol.">
        <title>The Global Catalogue of Microorganisms (GCM) 10K type strain sequencing project: providing services to taxonomists for standard genome sequencing and annotation.</title>
        <authorList>
            <consortium name="The Broad Institute Genomics Platform"/>
            <consortium name="The Broad Institute Genome Sequencing Center for Infectious Disease"/>
            <person name="Wu L."/>
            <person name="Ma J."/>
        </authorList>
    </citation>
    <scope>NUCLEOTIDE SEQUENCE [LARGE SCALE GENOMIC DNA]</scope>
    <source>
        <strain evidence="3">CECT 7956</strain>
    </source>
</reference>
<gene>
    <name evidence="2" type="ORF">ACFOOI_03530</name>
</gene>
<proteinExistence type="predicted"/>
<organism evidence="2 3">
    <name type="scientific">Lacihabitans lacunae</name>
    <dbReference type="NCBI Taxonomy" id="1028214"/>
    <lineage>
        <taxon>Bacteria</taxon>
        <taxon>Pseudomonadati</taxon>
        <taxon>Bacteroidota</taxon>
        <taxon>Cytophagia</taxon>
        <taxon>Cytophagales</taxon>
        <taxon>Leadbetterellaceae</taxon>
        <taxon>Lacihabitans</taxon>
    </lineage>
</organism>
<comment type="caution">
    <text evidence="2">The sequence shown here is derived from an EMBL/GenBank/DDBJ whole genome shotgun (WGS) entry which is preliminary data.</text>
</comment>
<evidence type="ECO:0000313" key="3">
    <source>
        <dbReference type="Proteomes" id="UP001595616"/>
    </source>
</evidence>
<protein>
    <recommendedName>
        <fullName evidence="4">DUF883 domain-containing protein</fullName>
    </recommendedName>
</protein>